<accession>A0ABS5K187</accession>
<gene>
    <name evidence="1" type="ORF">KEM10_21215</name>
</gene>
<evidence type="ECO:0000313" key="1">
    <source>
        <dbReference type="EMBL" id="MBS2100820.1"/>
    </source>
</evidence>
<dbReference type="Proteomes" id="UP000708576">
    <property type="component" value="Unassembled WGS sequence"/>
</dbReference>
<dbReference type="EMBL" id="JAGUCO010000030">
    <property type="protein sequence ID" value="MBS2100820.1"/>
    <property type="molecule type" value="Genomic_DNA"/>
</dbReference>
<proteinExistence type="predicted"/>
<evidence type="ECO:0000313" key="2">
    <source>
        <dbReference type="Proteomes" id="UP000708576"/>
    </source>
</evidence>
<reference evidence="1 2" key="1">
    <citation type="journal article" date="2015" name="Int. J. Syst. Evol. Microbiol.">
        <title>Carboxylicivirga linearis sp. nov., isolated from a sea cucumber culture pond.</title>
        <authorList>
            <person name="Wang F.Q."/>
            <person name="Zhou Y.X."/>
            <person name="Lin X.Z."/>
            <person name="Chen G.J."/>
            <person name="Du Z.J."/>
        </authorList>
    </citation>
    <scope>NUCLEOTIDE SEQUENCE [LARGE SCALE GENOMIC DNA]</scope>
    <source>
        <strain evidence="1 2">FB218</strain>
    </source>
</reference>
<protein>
    <submittedName>
        <fullName evidence="1">Uncharacterized protein</fullName>
    </submittedName>
</protein>
<dbReference type="RefSeq" id="WP_212219421.1">
    <property type="nucleotide sequence ID" value="NZ_JAGUCO010000030.1"/>
</dbReference>
<comment type="caution">
    <text evidence="1">The sequence shown here is derived from an EMBL/GenBank/DDBJ whole genome shotgun (WGS) entry which is preliminary data.</text>
</comment>
<name>A0ABS5K187_9BACT</name>
<sequence>MIGDKNYSNQTINQSVSAIKLYYNEYLGQSMVLEQVIRPKVGKLLPKVWRKEEIGRILQATENLKHKTILLLSMEVD</sequence>
<keyword evidence="2" id="KW-1185">Reference proteome</keyword>
<organism evidence="1 2">
    <name type="scientific">Carboxylicivirga linearis</name>
    <dbReference type="NCBI Taxonomy" id="1628157"/>
    <lineage>
        <taxon>Bacteria</taxon>
        <taxon>Pseudomonadati</taxon>
        <taxon>Bacteroidota</taxon>
        <taxon>Bacteroidia</taxon>
        <taxon>Marinilabiliales</taxon>
        <taxon>Marinilabiliaceae</taxon>
        <taxon>Carboxylicivirga</taxon>
    </lineage>
</organism>